<keyword evidence="2" id="KW-1185">Reference proteome</keyword>
<accession>A0ACD3AZK5</accession>
<dbReference type="EMBL" id="ML208304">
    <property type="protein sequence ID" value="TFK71042.1"/>
    <property type="molecule type" value="Genomic_DNA"/>
</dbReference>
<dbReference type="Proteomes" id="UP000308600">
    <property type="component" value="Unassembled WGS sequence"/>
</dbReference>
<reference evidence="1 2" key="1">
    <citation type="journal article" date="2019" name="Nat. Ecol. Evol.">
        <title>Megaphylogeny resolves global patterns of mushroom evolution.</title>
        <authorList>
            <person name="Varga T."/>
            <person name="Krizsan K."/>
            <person name="Foldi C."/>
            <person name="Dima B."/>
            <person name="Sanchez-Garcia M."/>
            <person name="Sanchez-Ramirez S."/>
            <person name="Szollosi G.J."/>
            <person name="Szarkandi J.G."/>
            <person name="Papp V."/>
            <person name="Albert L."/>
            <person name="Andreopoulos W."/>
            <person name="Angelini C."/>
            <person name="Antonin V."/>
            <person name="Barry K.W."/>
            <person name="Bougher N.L."/>
            <person name="Buchanan P."/>
            <person name="Buyck B."/>
            <person name="Bense V."/>
            <person name="Catcheside P."/>
            <person name="Chovatia M."/>
            <person name="Cooper J."/>
            <person name="Damon W."/>
            <person name="Desjardin D."/>
            <person name="Finy P."/>
            <person name="Geml J."/>
            <person name="Haridas S."/>
            <person name="Hughes K."/>
            <person name="Justo A."/>
            <person name="Karasinski D."/>
            <person name="Kautmanova I."/>
            <person name="Kiss B."/>
            <person name="Kocsube S."/>
            <person name="Kotiranta H."/>
            <person name="LaButti K.M."/>
            <person name="Lechner B.E."/>
            <person name="Liimatainen K."/>
            <person name="Lipzen A."/>
            <person name="Lukacs Z."/>
            <person name="Mihaltcheva S."/>
            <person name="Morgado L.N."/>
            <person name="Niskanen T."/>
            <person name="Noordeloos M.E."/>
            <person name="Ohm R.A."/>
            <person name="Ortiz-Santana B."/>
            <person name="Ovrebo C."/>
            <person name="Racz N."/>
            <person name="Riley R."/>
            <person name="Savchenko A."/>
            <person name="Shiryaev A."/>
            <person name="Soop K."/>
            <person name="Spirin V."/>
            <person name="Szebenyi C."/>
            <person name="Tomsovsky M."/>
            <person name="Tulloss R.E."/>
            <person name="Uehling J."/>
            <person name="Grigoriev I.V."/>
            <person name="Vagvolgyi C."/>
            <person name="Papp T."/>
            <person name="Martin F.M."/>
            <person name="Miettinen O."/>
            <person name="Hibbett D.S."/>
            <person name="Nagy L.G."/>
        </authorList>
    </citation>
    <scope>NUCLEOTIDE SEQUENCE [LARGE SCALE GENOMIC DNA]</scope>
    <source>
        <strain evidence="1 2">NL-1719</strain>
    </source>
</reference>
<evidence type="ECO:0000313" key="2">
    <source>
        <dbReference type="Proteomes" id="UP000308600"/>
    </source>
</evidence>
<sequence>MNSSGHHLLPNELWEHVFLYLDYPSALRCQQVCRFFNSIISASANIQYHGELTMDGMIDTNASNLPVVDRLALLRERRAAWHSLDWQLFPAQSFPRSYHAYDFVGGTFAILLNNEFIAITFPTKTSEGSRKSHHLDFAARDFAMDPTQDLAIFLGEQVANDPVTYIYVRTYETIASHPQSEQSRIAVHLNERPHDCMVQIVEDLFAFASSNSDESRLDIRIWNWKTGQIVHDHSHLVDDADQGRAESFALLSSKAFAIGIKTDSGHISIWDIDSGAEVSRLCLPELADPDEWSLESVSVDAPPYLAHPRPDRTFMTSPGHRVISFSLTYSTGSVDLRAYILSDFLTSYATPRSSDQDIDVPWEDWGPLNTRVMDAGDQDDSDTHCQGFRVALAADDYNISVRILDFNPRRPAVRDPSPSDAEVVSADSSTTVSYPWIFEKDIETHLPYTMHIRELPDSCPVDVPIILLDECHVVPIGFLGPGSEVDLFPMAI</sequence>
<gene>
    <name evidence="1" type="ORF">BDN72DRAFT_494040</name>
</gene>
<name>A0ACD3AZK5_9AGAR</name>
<organism evidence="1 2">
    <name type="scientific">Pluteus cervinus</name>
    <dbReference type="NCBI Taxonomy" id="181527"/>
    <lineage>
        <taxon>Eukaryota</taxon>
        <taxon>Fungi</taxon>
        <taxon>Dikarya</taxon>
        <taxon>Basidiomycota</taxon>
        <taxon>Agaricomycotina</taxon>
        <taxon>Agaricomycetes</taxon>
        <taxon>Agaricomycetidae</taxon>
        <taxon>Agaricales</taxon>
        <taxon>Pluteineae</taxon>
        <taxon>Pluteaceae</taxon>
        <taxon>Pluteus</taxon>
    </lineage>
</organism>
<proteinExistence type="predicted"/>
<protein>
    <submittedName>
        <fullName evidence="1">Uncharacterized protein</fullName>
    </submittedName>
</protein>
<evidence type="ECO:0000313" key="1">
    <source>
        <dbReference type="EMBL" id="TFK71042.1"/>
    </source>
</evidence>